<keyword evidence="4" id="KW-1185">Reference proteome</keyword>
<protein>
    <submittedName>
        <fullName evidence="2">Uncharacterized protein</fullName>
    </submittedName>
</protein>
<organism evidence="2">
    <name type="scientific">Acidithiobacillus ferrivorans</name>
    <dbReference type="NCBI Taxonomy" id="160808"/>
    <lineage>
        <taxon>Bacteria</taxon>
        <taxon>Pseudomonadati</taxon>
        <taxon>Pseudomonadota</taxon>
        <taxon>Acidithiobacillia</taxon>
        <taxon>Acidithiobacillales</taxon>
        <taxon>Acidithiobacillaceae</taxon>
        <taxon>Acidithiobacillus</taxon>
    </lineage>
</organism>
<sequence length="170" mass="18871">MRLWDLYWVRTPMRRMPELRQLERQKSMMRNLPPKGTAGLARQSVNGPRRLPRPPASTRARVFLVRLLTKRGELATPRLPSSDITLSLILAWNKPSCSIGEIVEVPTFKVLNFSGGSKDSVQEKLRVGWSSAALQMCYAQKGRKYGGDTARTGSPRMAGRGGCSDGNAEA</sequence>
<dbReference type="EMBL" id="LT841305">
    <property type="protein sequence ID" value="SMH67021.1"/>
    <property type="molecule type" value="Genomic_DNA"/>
</dbReference>
<evidence type="ECO:0000256" key="1">
    <source>
        <dbReference type="SAM" id="MobiDB-lite"/>
    </source>
</evidence>
<accession>A0A060UKB7</accession>
<evidence type="ECO:0000313" key="4">
    <source>
        <dbReference type="Proteomes" id="UP000193925"/>
    </source>
</evidence>
<feature type="region of interest" description="Disordered" evidence="1">
    <location>
        <begin position="30"/>
        <end position="53"/>
    </location>
</feature>
<feature type="region of interest" description="Disordered" evidence="1">
    <location>
        <begin position="144"/>
        <end position="170"/>
    </location>
</feature>
<proteinExistence type="predicted"/>
<evidence type="ECO:0000313" key="2">
    <source>
        <dbReference type="EMBL" id="CDQ08821.1"/>
    </source>
</evidence>
<evidence type="ECO:0000313" key="3">
    <source>
        <dbReference type="EMBL" id="SMH67021.1"/>
    </source>
</evidence>
<dbReference type="AlphaFoldDB" id="A0A060UKB7"/>
<reference evidence="2" key="2">
    <citation type="submission" date="2014-07" db="EMBL/GenBank/DDBJ databases">
        <title>Initial genome analysis of the psychrotolerant acidophile Acidithiobacillus ferrivorans CF27: insights into iron and sulfur oxidation pathways and into biofilm formation.</title>
        <authorList>
            <person name="Talla E."/>
            <person name="Hedrich S."/>
            <person name="Mangenot S."/>
            <person name="Ji B."/>
            <person name="Johnson D.B."/>
            <person name="Barbe V."/>
            <person name="Bonnefoy V."/>
        </authorList>
    </citation>
    <scope>NUCLEOTIDE SEQUENCE [LARGE SCALE GENOMIC DNA]</scope>
    <source>
        <strain evidence="2">CF27</strain>
    </source>
</reference>
<gene>
    <name evidence="2" type="ORF">AFERRI_100256</name>
    <name evidence="3" type="ORF">AFERRI_50222</name>
</gene>
<reference evidence="2" key="1">
    <citation type="submission" date="2014-03" db="EMBL/GenBank/DDBJ databases">
        <authorList>
            <person name="Genoscope - CEA"/>
        </authorList>
    </citation>
    <scope>NUCLEOTIDE SEQUENCE [LARGE SCALE GENOMIC DNA]</scope>
    <source>
        <strain evidence="2">CF27</strain>
    </source>
</reference>
<dbReference type="Proteomes" id="UP000193925">
    <property type="component" value="Chromosome AFERRI"/>
</dbReference>
<dbReference type="EMBL" id="CCCS020000002">
    <property type="protein sequence ID" value="CDQ08821.1"/>
    <property type="molecule type" value="Genomic_DNA"/>
</dbReference>
<reference evidence="3 4" key="3">
    <citation type="submission" date="2017-03" db="EMBL/GenBank/DDBJ databases">
        <authorList>
            <person name="Regsiter A."/>
            <person name="William W."/>
        </authorList>
    </citation>
    <scope>NUCLEOTIDE SEQUENCE [LARGE SCALE GENOMIC DNA]</scope>
    <source>
        <strain evidence="3">PRJEB5721</strain>
    </source>
</reference>
<name>A0A060UKB7_9PROT</name>